<accession>A0A1M5UWX5</accession>
<feature type="domain" description="Histidine kinase" evidence="9">
    <location>
        <begin position="250"/>
        <end position="468"/>
    </location>
</feature>
<dbReference type="Gene3D" id="1.10.287.130">
    <property type="match status" value="1"/>
</dbReference>
<dbReference type="Proteomes" id="UP000184241">
    <property type="component" value="Unassembled WGS sequence"/>
</dbReference>
<keyword evidence="8" id="KW-0812">Transmembrane</keyword>
<dbReference type="SUPFAM" id="SSF55874">
    <property type="entry name" value="ATPase domain of HSP90 chaperone/DNA topoisomerase II/histidine kinase"/>
    <property type="match status" value="1"/>
</dbReference>
<dbReference type="Pfam" id="PF00512">
    <property type="entry name" value="HisKA"/>
    <property type="match status" value="1"/>
</dbReference>
<keyword evidence="5" id="KW-0808">Transferase</keyword>
<gene>
    <name evidence="10" type="ORF">SAMN02745941_00674</name>
</gene>
<feature type="transmembrane region" description="Helical" evidence="8">
    <location>
        <begin position="9"/>
        <end position="31"/>
    </location>
</feature>
<dbReference type="EMBL" id="FQXU01000003">
    <property type="protein sequence ID" value="SHH67472.1"/>
    <property type="molecule type" value="Genomic_DNA"/>
</dbReference>
<dbReference type="InterPro" id="IPR036890">
    <property type="entry name" value="HATPase_C_sf"/>
</dbReference>
<name>A0A1M5UWX5_9CLOT</name>
<keyword evidence="6 10" id="KW-0418">Kinase</keyword>
<dbReference type="InterPro" id="IPR004358">
    <property type="entry name" value="Sig_transdc_His_kin-like_C"/>
</dbReference>
<dbReference type="SUPFAM" id="SSF47384">
    <property type="entry name" value="Homodimeric domain of signal transducing histidine kinase"/>
    <property type="match status" value="1"/>
</dbReference>
<evidence type="ECO:0000259" key="9">
    <source>
        <dbReference type="PROSITE" id="PS50109"/>
    </source>
</evidence>
<dbReference type="InterPro" id="IPR003661">
    <property type="entry name" value="HisK_dim/P_dom"/>
</dbReference>
<keyword evidence="4" id="KW-0597">Phosphoprotein</keyword>
<keyword evidence="8" id="KW-1133">Transmembrane helix</keyword>
<dbReference type="AlphaFoldDB" id="A0A1M5UWX5"/>
<dbReference type="InterPro" id="IPR036097">
    <property type="entry name" value="HisK_dim/P_sf"/>
</dbReference>
<dbReference type="GO" id="GO:0016036">
    <property type="term" value="P:cellular response to phosphate starvation"/>
    <property type="evidence" value="ECO:0007669"/>
    <property type="project" value="TreeGrafter"/>
</dbReference>
<dbReference type="SMART" id="SM00387">
    <property type="entry name" value="HATPase_c"/>
    <property type="match status" value="1"/>
</dbReference>
<dbReference type="PRINTS" id="PR00344">
    <property type="entry name" value="BCTRLSENSOR"/>
</dbReference>
<dbReference type="InterPro" id="IPR005467">
    <property type="entry name" value="His_kinase_dom"/>
</dbReference>
<evidence type="ECO:0000256" key="6">
    <source>
        <dbReference type="ARBA" id="ARBA00022777"/>
    </source>
</evidence>
<sequence length="473" mass="54511">MKIKLTAKILISMILVFQITFLIYGLLNLLIYKTDISFGEKIYSVSFSTSDFIEPFIEELEDRNEFSLNDEYIKRLKENNVWIQVLDKGNNEVFKENKPDNIPTSYATSELINFIQNPWESIAPTTVSTKELIKGNEKYTLLVGFPINKVFKYSLTFTEESFRYHLSMIVFGFVLVGIVAYIFSRNLVKPMVSVIKDIEDLKDGIYKPKKSKKGIYEEVSKNINNLSVILKENEMHRKEVDEAKEEWIANISHDLKTPLSSIKGYAELLQGEEYDINLDDAKRYSHIILANTNHIQELVNDLSLIYKLKNKVIPISLSYENLVTILQECIIDLLNNSNYSEREVNFNYDDENIIINCDKKYIKRAITNLLVNAMDHNTEDTVIDVSVFKKDSFINIIIEDNGQGIGEADLKNIFNRYYRGVNSSSKSKGSGLGMAISKEIINWHKGDIKVLSEIGKGTKIEIFFEEFKENHVK</sequence>
<dbReference type="SMART" id="SM00388">
    <property type="entry name" value="HisKA"/>
    <property type="match status" value="1"/>
</dbReference>
<reference evidence="10 11" key="1">
    <citation type="submission" date="2016-11" db="EMBL/GenBank/DDBJ databases">
        <authorList>
            <person name="Jaros S."/>
            <person name="Januszkiewicz K."/>
            <person name="Wedrychowicz H."/>
        </authorList>
    </citation>
    <scope>NUCLEOTIDE SEQUENCE [LARGE SCALE GENOMIC DNA]</scope>
    <source>
        <strain evidence="10 11">DSM 6191</strain>
    </source>
</reference>
<evidence type="ECO:0000256" key="5">
    <source>
        <dbReference type="ARBA" id="ARBA00022679"/>
    </source>
</evidence>
<dbReference type="InterPro" id="IPR050351">
    <property type="entry name" value="BphY/WalK/GraS-like"/>
</dbReference>
<dbReference type="EC" id="2.7.13.3" evidence="3"/>
<evidence type="ECO:0000313" key="10">
    <source>
        <dbReference type="EMBL" id="SHH67472.1"/>
    </source>
</evidence>
<protein>
    <recommendedName>
        <fullName evidence="3">histidine kinase</fullName>
        <ecNumber evidence="3">2.7.13.3</ecNumber>
    </recommendedName>
</protein>
<keyword evidence="7" id="KW-0902">Two-component regulatory system</keyword>
<feature type="transmembrane region" description="Helical" evidence="8">
    <location>
        <begin position="162"/>
        <end position="183"/>
    </location>
</feature>
<comment type="subcellular location">
    <subcellularLocation>
        <location evidence="2">Membrane</location>
    </subcellularLocation>
</comment>
<dbReference type="PANTHER" id="PTHR45453">
    <property type="entry name" value="PHOSPHATE REGULON SENSOR PROTEIN PHOR"/>
    <property type="match status" value="1"/>
</dbReference>
<dbReference type="PROSITE" id="PS50109">
    <property type="entry name" value="HIS_KIN"/>
    <property type="match status" value="1"/>
</dbReference>
<dbReference type="GO" id="GO:0005886">
    <property type="term" value="C:plasma membrane"/>
    <property type="evidence" value="ECO:0007669"/>
    <property type="project" value="TreeGrafter"/>
</dbReference>
<evidence type="ECO:0000256" key="8">
    <source>
        <dbReference type="SAM" id="Phobius"/>
    </source>
</evidence>
<dbReference type="Gene3D" id="3.30.565.10">
    <property type="entry name" value="Histidine kinase-like ATPase, C-terminal domain"/>
    <property type="match status" value="1"/>
</dbReference>
<keyword evidence="8" id="KW-0472">Membrane</keyword>
<dbReference type="RefSeq" id="WP_073016683.1">
    <property type="nucleotide sequence ID" value="NZ_FQXU01000003.1"/>
</dbReference>
<comment type="catalytic activity">
    <reaction evidence="1">
        <text>ATP + protein L-histidine = ADP + protein N-phospho-L-histidine.</text>
        <dbReference type="EC" id="2.7.13.3"/>
    </reaction>
</comment>
<evidence type="ECO:0000313" key="11">
    <source>
        <dbReference type="Proteomes" id="UP000184241"/>
    </source>
</evidence>
<evidence type="ECO:0000256" key="4">
    <source>
        <dbReference type="ARBA" id="ARBA00022553"/>
    </source>
</evidence>
<dbReference type="Pfam" id="PF02518">
    <property type="entry name" value="HATPase_c"/>
    <property type="match status" value="1"/>
</dbReference>
<evidence type="ECO:0000256" key="7">
    <source>
        <dbReference type="ARBA" id="ARBA00023012"/>
    </source>
</evidence>
<evidence type="ECO:0000256" key="2">
    <source>
        <dbReference type="ARBA" id="ARBA00004370"/>
    </source>
</evidence>
<evidence type="ECO:0000256" key="1">
    <source>
        <dbReference type="ARBA" id="ARBA00000085"/>
    </source>
</evidence>
<dbReference type="PANTHER" id="PTHR45453:SF1">
    <property type="entry name" value="PHOSPHATE REGULON SENSOR PROTEIN PHOR"/>
    <property type="match status" value="1"/>
</dbReference>
<organism evidence="10 11">
    <name type="scientific">Clostridium intestinale DSM 6191</name>
    <dbReference type="NCBI Taxonomy" id="1121320"/>
    <lineage>
        <taxon>Bacteria</taxon>
        <taxon>Bacillati</taxon>
        <taxon>Bacillota</taxon>
        <taxon>Clostridia</taxon>
        <taxon>Eubacteriales</taxon>
        <taxon>Clostridiaceae</taxon>
        <taxon>Clostridium</taxon>
    </lineage>
</organism>
<dbReference type="InterPro" id="IPR003594">
    <property type="entry name" value="HATPase_dom"/>
</dbReference>
<dbReference type="GO" id="GO:0004721">
    <property type="term" value="F:phosphoprotein phosphatase activity"/>
    <property type="evidence" value="ECO:0007669"/>
    <property type="project" value="TreeGrafter"/>
</dbReference>
<dbReference type="GO" id="GO:0000155">
    <property type="term" value="F:phosphorelay sensor kinase activity"/>
    <property type="evidence" value="ECO:0007669"/>
    <property type="project" value="InterPro"/>
</dbReference>
<dbReference type="CDD" id="cd00082">
    <property type="entry name" value="HisKA"/>
    <property type="match status" value="1"/>
</dbReference>
<evidence type="ECO:0000256" key="3">
    <source>
        <dbReference type="ARBA" id="ARBA00012438"/>
    </source>
</evidence>
<proteinExistence type="predicted"/>